<dbReference type="Proteomes" id="UP000549617">
    <property type="component" value="Unassembled WGS sequence"/>
</dbReference>
<evidence type="ECO:0000259" key="7">
    <source>
        <dbReference type="SMART" id="SM00839"/>
    </source>
</evidence>
<dbReference type="Gene3D" id="3.40.50.10860">
    <property type="entry name" value="Leucine Dehydrogenase, chain A, domain 1"/>
    <property type="match status" value="1"/>
</dbReference>
<evidence type="ECO:0000256" key="4">
    <source>
        <dbReference type="PIRSR" id="PIRSR000188-1"/>
    </source>
</evidence>
<name>A0A7W9EH58_9SPHN</name>
<dbReference type="InterPro" id="IPR006097">
    <property type="entry name" value="Glu/Leu/Phe/Val/Trp_DH_dimer"/>
</dbReference>
<dbReference type="InterPro" id="IPR016211">
    <property type="entry name" value="Glu/Phe/Leu/Val/Trp_DH_bac/arc"/>
</dbReference>
<keyword evidence="3 5" id="KW-0520">NAD</keyword>
<dbReference type="PIRSF" id="PIRSF000188">
    <property type="entry name" value="Phe_leu_dh"/>
    <property type="match status" value="1"/>
</dbReference>
<dbReference type="InterPro" id="IPR036291">
    <property type="entry name" value="NAD(P)-bd_dom_sf"/>
</dbReference>
<feature type="domain" description="Glutamate/phenylalanine/leucine/valine/L-tryptophan dehydrogenase C-terminal" evidence="7">
    <location>
        <begin position="146"/>
        <end position="349"/>
    </location>
</feature>
<proteinExistence type="inferred from homology"/>
<dbReference type="AlphaFoldDB" id="A0A7W9EH58"/>
<dbReference type="Pfam" id="PF00208">
    <property type="entry name" value="ELFV_dehydrog"/>
    <property type="match status" value="1"/>
</dbReference>
<dbReference type="GO" id="GO:0050049">
    <property type="term" value="F:L-leucine dehydrogenase activity"/>
    <property type="evidence" value="ECO:0007669"/>
    <property type="project" value="UniProtKB-EC"/>
</dbReference>
<organism evidence="8 9">
    <name type="scientific">Sphingobium boeckii</name>
    <dbReference type="NCBI Taxonomy" id="1082345"/>
    <lineage>
        <taxon>Bacteria</taxon>
        <taxon>Pseudomonadati</taxon>
        <taxon>Pseudomonadota</taxon>
        <taxon>Alphaproteobacteria</taxon>
        <taxon>Sphingomonadales</taxon>
        <taxon>Sphingomonadaceae</taxon>
        <taxon>Sphingobium</taxon>
    </lineage>
</organism>
<keyword evidence="5" id="KW-0547">Nucleotide-binding</keyword>
<dbReference type="InterPro" id="IPR046346">
    <property type="entry name" value="Aminoacid_DH-like_N_sf"/>
</dbReference>
<dbReference type="SMART" id="SM00839">
    <property type="entry name" value="ELFV_dehydrog"/>
    <property type="match status" value="1"/>
</dbReference>
<dbReference type="RefSeq" id="WP_184020870.1">
    <property type="nucleotide sequence ID" value="NZ_JACIJC010000005.1"/>
</dbReference>
<dbReference type="SUPFAM" id="SSF53223">
    <property type="entry name" value="Aminoacid dehydrogenase-like, N-terminal domain"/>
    <property type="match status" value="1"/>
</dbReference>
<keyword evidence="9" id="KW-1185">Reference proteome</keyword>
<dbReference type="InterPro" id="IPR006095">
    <property type="entry name" value="Glu/Leu/Phe/Val/Trp_DH"/>
</dbReference>
<dbReference type="GO" id="GO:0006520">
    <property type="term" value="P:amino acid metabolic process"/>
    <property type="evidence" value="ECO:0007669"/>
    <property type="project" value="InterPro"/>
</dbReference>
<evidence type="ECO:0000313" key="8">
    <source>
        <dbReference type="EMBL" id="MBB5687426.1"/>
    </source>
</evidence>
<evidence type="ECO:0000256" key="1">
    <source>
        <dbReference type="ARBA" id="ARBA00006382"/>
    </source>
</evidence>
<dbReference type="Pfam" id="PF02812">
    <property type="entry name" value="ELFV_dehydrog_N"/>
    <property type="match status" value="1"/>
</dbReference>
<dbReference type="GO" id="GO:0000166">
    <property type="term" value="F:nucleotide binding"/>
    <property type="evidence" value="ECO:0007669"/>
    <property type="project" value="UniProtKB-KW"/>
</dbReference>
<dbReference type="InterPro" id="IPR006096">
    <property type="entry name" value="Glu/Leu/Phe/Val/Trp_DH_C"/>
</dbReference>
<dbReference type="EMBL" id="JACIJC010000005">
    <property type="protein sequence ID" value="MBB5687426.1"/>
    <property type="molecule type" value="Genomic_DNA"/>
</dbReference>
<evidence type="ECO:0000256" key="5">
    <source>
        <dbReference type="PIRSR" id="PIRSR000188-2"/>
    </source>
</evidence>
<gene>
    <name evidence="8" type="ORF">FHS49_003454</name>
</gene>
<feature type="binding site" evidence="5">
    <location>
        <begin position="182"/>
        <end position="187"/>
    </location>
    <ligand>
        <name>NAD(+)</name>
        <dbReference type="ChEBI" id="CHEBI:57540"/>
    </ligand>
</feature>
<dbReference type="PANTHER" id="PTHR42722">
    <property type="entry name" value="LEUCINE DEHYDROGENASE"/>
    <property type="match status" value="1"/>
</dbReference>
<keyword evidence="2 6" id="KW-0560">Oxidoreductase</keyword>
<dbReference type="Gene3D" id="3.40.50.720">
    <property type="entry name" value="NAD(P)-binding Rossmann-like Domain"/>
    <property type="match status" value="1"/>
</dbReference>
<evidence type="ECO:0000256" key="6">
    <source>
        <dbReference type="RuleBase" id="RU004417"/>
    </source>
</evidence>
<dbReference type="SUPFAM" id="SSF51735">
    <property type="entry name" value="NAD(P)-binding Rossmann-fold domains"/>
    <property type="match status" value="1"/>
</dbReference>
<evidence type="ECO:0000256" key="3">
    <source>
        <dbReference type="ARBA" id="ARBA00023027"/>
    </source>
</evidence>
<protein>
    <submittedName>
        <fullName evidence="8">Leucine dehydrogenase</fullName>
        <ecNumber evidence="8">1.4.1.9</ecNumber>
    </submittedName>
</protein>
<comment type="similarity">
    <text evidence="1 6">Belongs to the Glu/Leu/Phe/Val dehydrogenases family.</text>
</comment>
<feature type="active site" description="Proton donor/acceptor" evidence="4">
    <location>
        <position position="81"/>
    </location>
</feature>
<dbReference type="PANTHER" id="PTHR42722:SF1">
    <property type="entry name" value="VALINE DEHYDROGENASE"/>
    <property type="match status" value="1"/>
</dbReference>
<dbReference type="PRINTS" id="PR00082">
    <property type="entry name" value="GLFDHDRGNASE"/>
</dbReference>
<evidence type="ECO:0000256" key="2">
    <source>
        <dbReference type="ARBA" id="ARBA00023002"/>
    </source>
</evidence>
<reference evidence="8 9" key="1">
    <citation type="submission" date="2020-08" db="EMBL/GenBank/DDBJ databases">
        <title>Genomic Encyclopedia of Type Strains, Phase IV (KMG-IV): sequencing the most valuable type-strain genomes for metagenomic binning, comparative biology and taxonomic classification.</title>
        <authorList>
            <person name="Goeker M."/>
        </authorList>
    </citation>
    <scope>NUCLEOTIDE SEQUENCE [LARGE SCALE GENOMIC DNA]</scope>
    <source>
        <strain evidence="8 9">DSM 25079</strain>
    </source>
</reference>
<dbReference type="EC" id="1.4.1.9" evidence="8"/>
<dbReference type="CDD" id="cd01075">
    <property type="entry name" value="NAD_bind_Leu_Phe_Val_DH"/>
    <property type="match status" value="1"/>
</dbReference>
<comment type="caution">
    <text evidence="8">The sequence shown here is derived from an EMBL/GenBank/DDBJ whole genome shotgun (WGS) entry which is preliminary data.</text>
</comment>
<accession>A0A7W9EH58</accession>
<evidence type="ECO:0000313" key="9">
    <source>
        <dbReference type="Proteomes" id="UP000549617"/>
    </source>
</evidence>
<sequence>MTSVWEYPDFDDHEGVHLFRDPKSQLTAVIAVHSTHLGPAAGGVRYWHYSDSSKAITDALRLSRGMSFKNAMAGLAMGGGKGVILAGADVEKTPALLAAFGAAIDSLGGRYVTAEDVGMSDADMVAISKSTRHVSGLPVAQGSAGGDPGPSTAYGVYLGVKAAALRGLGKSDMSGVHIAVQGVGSVGGGLARLLAADGAKLTLADLNIERAKALATELGAQVVDSNDILAIEADIVSPNALGAILTADSIAALRTSVVAGGANNQLETREDGWRLQTRGILYAPDYVINAGGIINVALEYLGQGDRAEVEQRIQRIPERLNQVWDESAASGDPASDVADAIAKRLIGRV</sequence>